<dbReference type="PANTHER" id="PTHR40631:SF1">
    <property type="entry name" value="ALPHA-L-ARABINOFURANOSIDASE AXHA-2-RELATED"/>
    <property type="match status" value="1"/>
</dbReference>
<keyword evidence="9 11" id="KW-0326">Glycosidase</keyword>
<evidence type="ECO:0000313" key="13">
    <source>
        <dbReference type="EMBL" id="CRL20232.1"/>
    </source>
</evidence>
<evidence type="ECO:0000256" key="11">
    <source>
        <dbReference type="RuleBase" id="RU368117"/>
    </source>
</evidence>
<comment type="function">
    <text evidence="11">Alpha-L-arabinofuranosidase involved in the hydrolysis of xylan, a major structural heterogeneous polysaccharide found in plant biomass representing the second most abundant polysaccharide in the biosphere, after cellulose.</text>
</comment>
<protein>
    <recommendedName>
        <fullName evidence="11">Alpha-L-arabinofuranosidase</fullName>
        <ecNumber evidence="11">3.2.1.55</ecNumber>
    </recommendedName>
</protein>
<evidence type="ECO:0000256" key="8">
    <source>
        <dbReference type="ARBA" id="ARBA00023277"/>
    </source>
</evidence>
<reference evidence="13 14" key="1">
    <citation type="journal article" date="2014" name="Nat. Commun.">
        <title>Multiple recent horizontal transfers of a large genomic region in cheese making fungi.</title>
        <authorList>
            <person name="Cheeseman K."/>
            <person name="Ropars J."/>
            <person name="Renault P."/>
            <person name="Dupont J."/>
            <person name="Gouzy J."/>
            <person name="Branca A."/>
            <person name="Abraham A.L."/>
            <person name="Ceppi M."/>
            <person name="Conseiller E."/>
            <person name="Debuchy R."/>
            <person name="Malagnac F."/>
            <person name="Goarin A."/>
            <person name="Silar P."/>
            <person name="Lacoste S."/>
            <person name="Sallet E."/>
            <person name="Bensimon A."/>
            <person name="Giraud T."/>
            <person name="Brygoo Y."/>
        </authorList>
    </citation>
    <scope>NUCLEOTIDE SEQUENCE [LARGE SCALE GENOMIC DNA]</scope>
    <source>
        <strain evidence="14">FM 013</strain>
    </source>
</reference>
<feature type="chain" id="PRO_5005194967" description="Alpha-L-arabinofuranosidase" evidence="12">
    <location>
        <begin position="27"/>
        <end position="329"/>
    </location>
</feature>
<evidence type="ECO:0000256" key="12">
    <source>
        <dbReference type="SAM" id="SignalP"/>
    </source>
</evidence>
<evidence type="ECO:0000256" key="9">
    <source>
        <dbReference type="ARBA" id="ARBA00023295"/>
    </source>
</evidence>
<dbReference type="Proteomes" id="UP000053732">
    <property type="component" value="Unassembled WGS sequence"/>
</dbReference>
<dbReference type="AlphaFoldDB" id="A0A0G4P1N1"/>
<evidence type="ECO:0000313" key="14">
    <source>
        <dbReference type="Proteomes" id="UP000053732"/>
    </source>
</evidence>
<dbReference type="GO" id="GO:0046556">
    <property type="term" value="F:alpha-L-arabinofuranosidase activity"/>
    <property type="evidence" value="ECO:0007669"/>
    <property type="project" value="UniProtKB-UniRule"/>
</dbReference>
<dbReference type="GO" id="GO:0046373">
    <property type="term" value="P:L-arabinose metabolic process"/>
    <property type="evidence" value="ECO:0007669"/>
    <property type="project" value="UniProtKB-UniRule"/>
</dbReference>
<proteinExistence type="inferred from homology"/>
<dbReference type="GO" id="GO:0045493">
    <property type="term" value="P:xylan catabolic process"/>
    <property type="evidence" value="ECO:0007669"/>
    <property type="project" value="UniProtKB-UniRule"/>
</dbReference>
<keyword evidence="7 11" id="KW-0378">Hydrolase</keyword>
<dbReference type="EMBL" id="HG793137">
    <property type="protein sequence ID" value="CRL20232.1"/>
    <property type="molecule type" value="Genomic_DNA"/>
</dbReference>
<gene>
    <name evidence="13" type="ORF">PCAMFM013_S004g000172</name>
</gene>
<dbReference type="EC" id="3.2.1.55" evidence="11"/>
<keyword evidence="4 11" id="KW-0964">Secreted</keyword>
<sequence length="329" mass="35288">MRFSKVKAGLVSSGILLLASVPVVVADCALPSTYTWTSTGALANPKSGWTALKDFTNVVFNNKHLVYASTTDASGNYGSMNFGTFSDWSGMATASQVGTSFTAVAPTLFYFEPKNIWVLAYQWGSSTFTYRTSSDPTNANGWSSEQALFSGKISGSDTGAIDQTVIGDATHMYLFFAGDNGKIYRTSMSIDNFPGNFGTSSEVVLSGATNDVFEAVQVYTVKGQNKYLMIVEAIGSQGQRYFRSFVSSSLGGSWEAQAASESKPFAGKANSGATWTNDISHGDLVRTNPDQTMTIDPCNLQLLYQGRDPTAGGNYNTLPWKPAVLTLKI</sequence>
<keyword evidence="6 11" id="KW-0732">Signal</keyword>
<comment type="similarity">
    <text evidence="3 11">Belongs to the glycosyl hydrolase 62 family.</text>
</comment>
<dbReference type="STRING" id="1429867.A0A0G4P1N1"/>
<evidence type="ECO:0000256" key="6">
    <source>
        <dbReference type="ARBA" id="ARBA00022729"/>
    </source>
</evidence>
<dbReference type="SUPFAM" id="SSF75005">
    <property type="entry name" value="Arabinanase/levansucrase/invertase"/>
    <property type="match status" value="1"/>
</dbReference>
<accession>A0A0G4P1N1</accession>
<evidence type="ECO:0000256" key="1">
    <source>
        <dbReference type="ARBA" id="ARBA00001462"/>
    </source>
</evidence>
<dbReference type="InterPro" id="IPR005193">
    <property type="entry name" value="GH62_arabinosidase"/>
</dbReference>
<keyword evidence="10" id="KW-0624">Polysaccharide degradation</keyword>
<evidence type="ECO:0000256" key="2">
    <source>
        <dbReference type="ARBA" id="ARBA00004613"/>
    </source>
</evidence>
<dbReference type="Gene3D" id="2.115.10.20">
    <property type="entry name" value="Glycosyl hydrolase domain, family 43"/>
    <property type="match status" value="1"/>
</dbReference>
<dbReference type="PANTHER" id="PTHR40631">
    <property type="entry name" value="ALPHA-L-ARABINOFURANOSIDASE AXHA-2-RELATED"/>
    <property type="match status" value="1"/>
</dbReference>
<feature type="signal peptide" evidence="12">
    <location>
        <begin position="1"/>
        <end position="26"/>
    </location>
</feature>
<comment type="subcellular location">
    <subcellularLocation>
        <location evidence="2 11">Secreted</location>
    </subcellularLocation>
</comment>
<name>A0A0G4P1N1_PENC3</name>
<evidence type="ECO:0000256" key="4">
    <source>
        <dbReference type="ARBA" id="ARBA00022525"/>
    </source>
</evidence>
<keyword evidence="5" id="KW-0858">Xylan degradation</keyword>
<dbReference type="Pfam" id="PF03664">
    <property type="entry name" value="Glyco_hydro_62"/>
    <property type="match status" value="1"/>
</dbReference>
<evidence type="ECO:0000256" key="5">
    <source>
        <dbReference type="ARBA" id="ARBA00022651"/>
    </source>
</evidence>
<comment type="catalytic activity">
    <reaction evidence="1 11">
        <text>Hydrolysis of terminal non-reducing alpha-L-arabinofuranoside residues in alpha-L-arabinosides.</text>
        <dbReference type="EC" id="3.2.1.55"/>
    </reaction>
</comment>
<evidence type="ECO:0000256" key="3">
    <source>
        <dbReference type="ARBA" id="ARBA00007396"/>
    </source>
</evidence>
<organism evidence="13 14">
    <name type="scientific">Penicillium camemberti (strain FM 013)</name>
    <dbReference type="NCBI Taxonomy" id="1429867"/>
    <lineage>
        <taxon>Eukaryota</taxon>
        <taxon>Fungi</taxon>
        <taxon>Dikarya</taxon>
        <taxon>Ascomycota</taxon>
        <taxon>Pezizomycotina</taxon>
        <taxon>Eurotiomycetes</taxon>
        <taxon>Eurotiomycetidae</taxon>
        <taxon>Eurotiales</taxon>
        <taxon>Aspergillaceae</taxon>
        <taxon>Penicillium</taxon>
    </lineage>
</organism>
<dbReference type="InterPro" id="IPR023296">
    <property type="entry name" value="Glyco_hydro_beta-prop_sf"/>
</dbReference>
<keyword evidence="8" id="KW-0119">Carbohydrate metabolism</keyword>
<evidence type="ECO:0000256" key="10">
    <source>
        <dbReference type="ARBA" id="ARBA00023326"/>
    </source>
</evidence>
<evidence type="ECO:0000256" key="7">
    <source>
        <dbReference type="ARBA" id="ARBA00022801"/>
    </source>
</evidence>
<dbReference type="GO" id="GO:0005576">
    <property type="term" value="C:extracellular region"/>
    <property type="evidence" value="ECO:0007669"/>
    <property type="project" value="UniProtKB-SubCell"/>
</dbReference>
<dbReference type="CDD" id="cd08987">
    <property type="entry name" value="GH62"/>
    <property type="match status" value="1"/>
</dbReference>
<keyword evidence="14" id="KW-1185">Reference proteome</keyword>